<organism evidence="4 5">
    <name type="scientific">Natribaculum luteum</name>
    <dbReference type="NCBI Taxonomy" id="1586232"/>
    <lineage>
        <taxon>Archaea</taxon>
        <taxon>Methanobacteriati</taxon>
        <taxon>Methanobacteriota</taxon>
        <taxon>Stenosarchaea group</taxon>
        <taxon>Halobacteria</taxon>
        <taxon>Halobacteriales</taxon>
        <taxon>Natrialbaceae</taxon>
        <taxon>Natribaculum</taxon>
    </lineage>
</organism>
<evidence type="ECO:0000313" key="4">
    <source>
        <dbReference type="EMBL" id="MFC4246463.1"/>
    </source>
</evidence>
<accession>A0ABD5NWY2</accession>
<keyword evidence="1" id="KW-0862">Zinc</keyword>
<dbReference type="RefSeq" id="WP_246966995.1">
    <property type="nucleotide sequence ID" value="NZ_CP095397.1"/>
</dbReference>
<proteinExistence type="predicted"/>
<dbReference type="Pfam" id="PF04434">
    <property type="entry name" value="SWIM"/>
    <property type="match status" value="1"/>
</dbReference>
<dbReference type="PROSITE" id="PS50966">
    <property type="entry name" value="ZF_SWIM"/>
    <property type="match status" value="1"/>
</dbReference>
<dbReference type="InterPro" id="IPR007527">
    <property type="entry name" value="Znf_SWIM"/>
</dbReference>
<gene>
    <name evidence="4" type="ORF">ACFOZ7_05560</name>
</gene>
<dbReference type="GO" id="GO:0008270">
    <property type="term" value="F:zinc ion binding"/>
    <property type="evidence" value="ECO:0007669"/>
    <property type="project" value="UniProtKB-KW"/>
</dbReference>
<feature type="region of interest" description="Disordered" evidence="2">
    <location>
        <begin position="1"/>
        <end position="25"/>
    </location>
</feature>
<dbReference type="EMBL" id="JBHSDJ010000013">
    <property type="protein sequence ID" value="MFC4246463.1"/>
    <property type="molecule type" value="Genomic_DNA"/>
</dbReference>
<comment type="caution">
    <text evidence="4">The sequence shown here is derived from an EMBL/GenBank/DDBJ whole genome shotgun (WGS) entry which is preliminary data.</text>
</comment>
<evidence type="ECO:0000313" key="5">
    <source>
        <dbReference type="Proteomes" id="UP001595821"/>
    </source>
</evidence>
<feature type="domain" description="SWIM-type" evidence="3">
    <location>
        <begin position="55"/>
        <end position="93"/>
    </location>
</feature>
<evidence type="ECO:0000256" key="2">
    <source>
        <dbReference type="SAM" id="MobiDB-lite"/>
    </source>
</evidence>
<dbReference type="GeneID" id="71854757"/>
<keyword evidence="1" id="KW-0863">Zinc-finger</keyword>
<protein>
    <submittedName>
        <fullName evidence="4">SWIM zinc finger family protein</fullName>
    </submittedName>
</protein>
<evidence type="ECO:0000259" key="3">
    <source>
        <dbReference type="PROSITE" id="PS50966"/>
    </source>
</evidence>
<dbReference type="Proteomes" id="UP001595821">
    <property type="component" value="Unassembled WGS sequence"/>
</dbReference>
<evidence type="ECO:0000256" key="1">
    <source>
        <dbReference type="PROSITE-ProRule" id="PRU00325"/>
    </source>
</evidence>
<dbReference type="AlphaFoldDB" id="A0ABD5NWY2"/>
<sequence>MSTFPQSTDVEPLDFLTERDDQTGSWTRAHPDDALIEPFGRFGYKVTLRGGDDVHYCALGLEDGEYTGRCDCKGWQYHDGPCAHLCTLRKAHFLGQIDVTETDGSLEDEHEMHHATGEHFDGERFDTVVEKAQAQEVARR</sequence>
<keyword evidence="1" id="KW-0479">Metal-binding</keyword>
<name>A0ABD5NWY2_9EURY</name>
<reference evidence="4 5" key="1">
    <citation type="journal article" date="2014" name="Int. J. Syst. Evol. Microbiol.">
        <title>Complete genome sequence of Corynebacterium casei LMG S-19264T (=DSM 44701T), isolated from a smear-ripened cheese.</title>
        <authorList>
            <consortium name="US DOE Joint Genome Institute (JGI-PGF)"/>
            <person name="Walter F."/>
            <person name="Albersmeier A."/>
            <person name="Kalinowski J."/>
            <person name="Ruckert C."/>
        </authorList>
    </citation>
    <scope>NUCLEOTIDE SEQUENCE [LARGE SCALE GENOMIC DNA]</scope>
    <source>
        <strain evidence="4 5">IBRC-M 10912</strain>
    </source>
</reference>